<keyword evidence="1 2" id="KW-0645">Protease</keyword>
<protein>
    <recommendedName>
        <fullName evidence="1">Peroxisomal leader peptide-processing protease</fullName>
        <ecNumber evidence="1">3.4.21.-</ecNumber>
    </recommendedName>
</protein>
<keyword evidence="1" id="KW-0720">Serine protease</keyword>
<keyword evidence="1" id="KW-0576">Peroxisome</keyword>
<comment type="function">
    <text evidence="1">Peroxisomal protease that mediates both the removal of the leader peptide from proteins containing a PTS2 target sequence and processes several PTS1-containing proteins. Catalyzes the processing of PTS1-proteins involved in the peroxisomal beta-oxidation of fatty acids.</text>
</comment>
<comment type="subcellular location">
    <subcellularLocation>
        <location evidence="1">Peroxisome</location>
    </subcellularLocation>
</comment>
<dbReference type="GO" id="GO:0016485">
    <property type="term" value="P:protein processing"/>
    <property type="evidence" value="ECO:0007669"/>
    <property type="project" value="InterPro"/>
</dbReference>
<reference evidence="3" key="3">
    <citation type="journal article" date="2016" name="Gigascience">
        <title>De novo construction of an expanded transcriptome assembly for the western tarnished plant bug, Lygus hesperus.</title>
        <authorList>
            <person name="Tassone E.E."/>
            <person name="Geib S.M."/>
            <person name="Hall B."/>
            <person name="Fabrick J.A."/>
            <person name="Brent C.S."/>
            <person name="Hull J.J."/>
        </authorList>
    </citation>
    <scope>NUCLEOTIDE SEQUENCE</scope>
</reference>
<dbReference type="GO" id="GO:0031998">
    <property type="term" value="P:regulation of fatty acid beta-oxidation"/>
    <property type="evidence" value="ECO:0007669"/>
    <property type="project" value="TreeGrafter"/>
</dbReference>
<sequence>MGTVKGPVLLDFSDGAVQWTQSGYRMENLVLTVASPNSGRIFQDLVDKTKKVADTFSLKIKCYQTVGDSVVVVENCKIRNVWTSTKINGIINEMSKSNLGPYAPNTKFSYTEAKFLLIELDNKSLGLKKNNTVVEQLSNHTKNVHLSRGQNVYTVYTPFGANEFINSCSKGCLSNTFKELLFLIDGRLAPGCEGAPVFTKADEKDQEYPIGMVLFPVAMNMDHSSYSLVVPMRTMITTMLESGVYPAPLKQNQIVPSTLISSLDENVPIQGAILNIVAVQTAAGWGSGIVIGPGLVLTNSHVIGFGSKSYNPIRVCWANCAVTARVVFCSAATSVLDIALLEYNKAVGTTGILFSNKPVEKGQHVIALGHPLHAKQTMPSISKGIILNYYEGSVGFTTSCIINAGSSGGAIVREDGTLIGIVVGIINAGTCPYPEMNVCISATLFEKPLLMYQSTGDADHWKALLSYEDPWLKALHSLRKCKY</sequence>
<name>A0A0A9XGX7_LYGHE</name>
<gene>
    <name evidence="2" type="primary">TYSND1</name>
    <name evidence="2" type="ORF">CM83_28680</name>
    <name evidence="3" type="ORF">g.51934</name>
</gene>
<keyword evidence="1" id="KW-0378">Hydrolase</keyword>
<dbReference type="EMBL" id="GDHC01011402">
    <property type="protein sequence ID" value="JAQ07227.1"/>
    <property type="molecule type" value="Transcribed_RNA"/>
</dbReference>
<dbReference type="PANTHER" id="PTHR21004">
    <property type="entry name" value="SERINE PROTEASE-RELATED"/>
    <property type="match status" value="1"/>
</dbReference>
<reference evidence="2" key="1">
    <citation type="journal article" date="2014" name="PLoS ONE">
        <title>Transcriptome-Based Identification of ABC Transporters in the Western Tarnished Plant Bug Lygus hesperus.</title>
        <authorList>
            <person name="Hull J.J."/>
            <person name="Chaney K."/>
            <person name="Geib S.M."/>
            <person name="Fabrick J.A."/>
            <person name="Brent C.S."/>
            <person name="Walsh D."/>
            <person name="Lavine L.C."/>
        </authorList>
    </citation>
    <scope>NUCLEOTIDE SEQUENCE</scope>
</reference>
<dbReference type="Gene3D" id="2.40.10.10">
    <property type="entry name" value="Trypsin-like serine proteases"/>
    <property type="match status" value="2"/>
</dbReference>
<dbReference type="EMBL" id="GBHO01027264">
    <property type="protein sequence ID" value="JAG16340.1"/>
    <property type="molecule type" value="Transcribed_RNA"/>
</dbReference>
<dbReference type="GO" id="GO:0004252">
    <property type="term" value="F:serine-type endopeptidase activity"/>
    <property type="evidence" value="ECO:0007669"/>
    <property type="project" value="InterPro"/>
</dbReference>
<dbReference type="Pfam" id="PF13365">
    <property type="entry name" value="Trypsin_2"/>
    <property type="match status" value="1"/>
</dbReference>
<comment type="PTM">
    <text evidence="1">The full-lengh TYSND1 is the active the proteolytic processing of PTS1- and PTS2-proteins and in self-cleavage, and intermolecular self-cleavage of TYSND1 down-regulates its protease activity.</text>
</comment>
<dbReference type="InterPro" id="IPR043504">
    <property type="entry name" value="Peptidase_S1_PA_chymotrypsin"/>
</dbReference>
<dbReference type="SUPFAM" id="SSF50494">
    <property type="entry name" value="Trypsin-like serine proteases"/>
    <property type="match status" value="1"/>
</dbReference>
<dbReference type="EC" id="3.4.21.-" evidence="1"/>
<dbReference type="GO" id="GO:0005777">
    <property type="term" value="C:peroxisome"/>
    <property type="evidence" value="ECO:0007669"/>
    <property type="project" value="UniProtKB-SubCell"/>
</dbReference>
<evidence type="ECO:0000256" key="1">
    <source>
        <dbReference type="PIRNR" id="PIRNR037989"/>
    </source>
</evidence>
<reference evidence="2" key="2">
    <citation type="submission" date="2014-07" db="EMBL/GenBank/DDBJ databases">
        <authorList>
            <person name="Hull J."/>
        </authorList>
    </citation>
    <scope>NUCLEOTIDE SEQUENCE</scope>
</reference>
<evidence type="ECO:0000313" key="2">
    <source>
        <dbReference type="EMBL" id="JAG16340.1"/>
    </source>
</evidence>
<accession>A0A0A9XGX7</accession>
<dbReference type="AlphaFoldDB" id="A0A0A9XGX7"/>
<dbReference type="PANTHER" id="PTHR21004:SF0">
    <property type="entry name" value="PEROXISOMAL LEADER PEPTIDE-PROCESSING PROTEASE"/>
    <property type="match status" value="1"/>
</dbReference>
<dbReference type="InterPro" id="IPR039245">
    <property type="entry name" value="TYSND1/DEG15"/>
</dbReference>
<dbReference type="InterPro" id="IPR009003">
    <property type="entry name" value="Peptidase_S1_PA"/>
</dbReference>
<evidence type="ECO:0000313" key="3">
    <source>
        <dbReference type="EMBL" id="JAQ07227.1"/>
    </source>
</evidence>
<organism evidence="2">
    <name type="scientific">Lygus hesperus</name>
    <name type="common">Western plant bug</name>
    <dbReference type="NCBI Taxonomy" id="30085"/>
    <lineage>
        <taxon>Eukaryota</taxon>
        <taxon>Metazoa</taxon>
        <taxon>Ecdysozoa</taxon>
        <taxon>Arthropoda</taxon>
        <taxon>Hexapoda</taxon>
        <taxon>Insecta</taxon>
        <taxon>Pterygota</taxon>
        <taxon>Neoptera</taxon>
        <taxon>Paraneoptera</taxon>
        <taxon>Hemiptera</taxon>
        <taxon>Heteroptera</taxon>
        <taxon>Panheteroptera</taxon>
        <taxon>Cimicomorpha</taxon>
        <taxon>Miridae</taxon>
        <taxon>Mirini</taxon>
        <taxon>Lygus</taxon>
    </lineage>
</organism>
<proteinExistence type="inferred from homology"/>
<comment type="similarity">
    <text evidence="1">Belongs to the peptidase S1B family.</text>
</comment>